<dbReference type="STRING" id="553385.GCA_000591415_03375"/>
<dbReference type="InterPro" id="IPR019614">
    <property type="entry name" value="SAM-dep_methyl-trfase"/>
</dbReference>
<dbReference type="PROSITE" id="PS00092">
    <property type="entry name" value="N6_MTASE"/>
    <property type="match status" value="1"/>
</dbReference>
<comment type="function">
    <text evidence="6">Specifically methylates the guanine in position 2445 (m2G2445) and the guanine in position 2069 (m7G2069) of 23S rRNA.</text>
</comment>
<dbReference type="GO" id="GO:0003723">
    <property type="term" value="F:RNA binding"/>
    <property type="evidence" value="ECO:0007669"/>
    <property type="project" value="UniProtKB-UniRule"/>
</dbReference>
<dbReference type="InterPro" id="IPR002052">
    <property type="entry name" value="DNA_methylase_N6_adenine_CS"/>
</dbReference>
<evidence type="ECO:0000256" key="4">
    <source>
        <dbReference type="ARBA" id="ARBA00022679"/>
    </source>
</evidence>
<dbReference type="AlphaFoldDB" id="A0A558HFD2"/>
<dbReference type="Gene3D" id="3.30.750.80">
    <property type="entry name" value="RNA methyltransferase domain (HRMD) like"/>
    <property type="match status" value="1"/>
</dbReference>
<keyword evidence="3 6" id="KW-0489">Methyltransferase</keyword>
<evidence type="ECO:0000313" key="9">
    <source>
        <dbReference type="EMBL" id="TVU67845.1"/>
    </source>
</evidence>
<evidence type="ECO:0000256" key="6">
    <source>
        <dbReference type="HAMAP-Rule" id="MF_01858"/>
    </source>
</evidence>
<comment type="catalytic activity">
    <reaction evidence="6">
        <text>guanosine(2069) in 23S rRNA + S-adenosyl-L-methionine = N(2)-methylguanosine(2069) in 23S rRNA + S-adenosyl-L-homocysteine + H(+)</text>
        <dbReference type="Rhea" id="RHEA:43772"/>
        <dbReference type="Rhea" id="RHEA-COMP:10688"/>
        <dbReference type="Rhea" id="RHEA-COMP:10689"/>
        <dbReference type="ChEBI" id="CHEBI:15378"/>
        <dbReference type="ChEBI" id="CHEBI:57856"/>
        <dbReference type="ChEBI" id="CHEBI:59789"/>
        <dbReference type="ChEBI" id="CHEBI:74269"/>
        <dbReference type="ChEBI" id="CHEBI:74481"/>
        <dbReference type="EC" id="2.1.1.264"/>
    </reaction>
</comment>
<dbReference type="InterPro" id="IPR017244">
    <property type="entry name" value="23SrRNA_methyltr_KL"/>
</dbReference>
<gene>
    <name evidence="9" type="primary">rlmKL</name>
    <name evidence="6" type="synonym">rlmL</name>
    <name evidence="9" type="ORF">FQP86_15880</name>
</gene>
<dbReference type="NCBIfam" id="NF008748">
    <property type="entry name" value="PRK11783.1"/>
    <property type="match status" value="1"/>
</dbReference>
<dbReference type="Pfam" id="PF10672">
    <property type="entry name" value="Methyltrans_SAM"/>
    <property type="match status" value="1"/>
</dbReference>
<evidence type="ECO:0000256" key="2">
    <source>
        <dbReference type="ARBA" id="ARBA00022552"/>
    </source>
</evidence>
<dbReference type="InterPro" id="IPR029063">
    <property type="entry name" value="SAM-dependent_MTases_sf"/>
</dbReference>
<dbReference type="Pfam" id="PF01170">
    <property type="entry name" value="UPF0020"/>
    <property type="match status" value="1"/>
</dbReference>
<evidence type="ECO:0000256" key="7">
    <source>
        <dbReference type="PROSITE-ProRule" id="PRU00529"/>
    </source>
</evidence>
<dbReference type="EMBL" id="VNFH01000012">
    <property type="protein sequence ID" value="TVU67845.1"/>
    <property type="molecule type" value="Genomic_DNA"/>
</dbReference>
<comment type="subcellular location">
    <subcellularLocation>
        <location evidence="6">Cytoplasm</location>
    </subcellularLocation>
</comment>
<comment type="caution">
    <text evidence="9">The sequence shown here is derived from an EMBL/GenBank/DDBJ whole genome shotgun (WGS) entry which is preliminary data.</text>
</comment>
<organism evidence="9 10">
    <name type="scientific">Cobetia crustatorum</name>
    <dbReference type="NCBI Taxonomy" id="553385"/>
    <lineage>
        <taxon>Bacteria</taxon>
        <taxon>Pseudomonadati</taxon>
        <taxon>Pseudomonadota</taxon>
        <taxon>Gammaproteobacteria</taxon>
        <taxon>Oceanospirillales</taxon>
        <taxon>Halomonadaceae</taxon>
        <taxon>Cobetia</taxon>
    </lineage>
</organism>
<comment type="similarity">
    <text evidence="6">Belongs to the methyltransferase superfamily. RlmKL family.</text>
</comment>
<sequence length="738" mass="82284">MTDTTSATSPRAPSNPLSTWFATCPRGIETLLADELTALGAEVTGTTVAGVHFNGSQEMAYRTILWSRLANRIIRLLTRVGGVDTGEQLRKASAGVDWAMELPDRASIAVDFHGTWKDIRHTFFGAQTVKDGIVEAMFEEGRNKPTVDGKGADLRIYAHLHNGYITLGIDLVGRSLHQRGYRPDIAHAPLKENLAAALLMRADWPARAARGESLVDPMCGSGTLLIEAALMAADIAPQALCEQFACRHWGRHDERIWTALREEMEQRAIAGRRQVTARLFGRDYSPQAISAARANAMRAGIPALIEFEGASVAELTCPEGATAGLVITNPPYGERLGELPALVPLYASLGERMKRHFGGWTLAMFTGNPDLGHRLGLRAHRQYAFRNGQLECKLLMIDVTMRERAADEDSVVEDARSQPALSEGGQMFANRLKKNQKALARWLKQSNTTCYRLYDADMPEYALAIDIYGRHVHVQEYTPPKSVDASQAQRRLMDALAAIPGVLGCSPNDIHIKQRTRQAGKAQYTRQDTSGQRIEMQEGDAKLWVNLKDYLDTGLFLDHRPVRKLLAREAEGKRFLNLFCYTATASVHAALGGASESISVDMSNTYLDWGRENFKLNGINEKRHQLVRGDCLKWLERSREQFDLIFMDPPTFSNSKKMEGTLDIQRDHARLIDLAVASLAPGGTLIFSNNHRRFVLDDSVSEHLVVENLSRKLLDPDFKRRPDIHHVYRIRRVSDVKG</sequence>
<reference evidence="9 10" key="1">
    <citation type="submission" date="2019-07" db="EMBL/GenBank/DDBJ databases">
        <title>Diversity of Bacteria from Kongsfjorden, Arctic.</title>
        <authorList>
            <person name="Yu Y."/>
        </authorList>
    </citation>
    <scope>NUCLEOTIDE SEQUENCE [LARGE SCALE GENOMIC DNA]</scope>
    <source>
        <strain evidence="9 10">SM1923</strain>
    </source>
</reference>
<keyword evidence="4 6" id="KW-0808">Transferase</keyword>
<evidence type="ECO:0000259" key="8">
    <source>
        <dbReference type="PROSITE" id="PS51165"/>
    </source>
</evidence>
<dbReference type="InterPro" id="IPR004114">
    <property type="entry name" value="THUMP_dom"/>
</dbReference>
<dbReference type="InterPro" id="IPR054170">
    <property type="entry name" value="RlmL_1st"/>
</dbReference>
<feature type="domain" description="THUMP" evidence="8">
    <location>
        <begin position="59"/>
        <end position="171"/>
    </location>
</feature>
<accession>A0A558HFD2</accession>
<keyword evidence="2 6" id="KW-0698">rRNA processing</keyword>
<keyword evidence="5 6" id="KW-0949">S-adenosyl-L-methionine</keyword>
<dbReference type="PIRSF" id="PIRSF037618">
    <property type="entry name" value="RNA_Mtase_bacteria_prd"/>
    <property type="match status" value="1"/>
</dbReference>
<dbReference type="SMART" id="SM00981">
    <property type="entry name" value="THUMP"/>
    <property type="match status" value="1"/>
</dbReference>
<evidence type="ECO:0000256" key="3">
    <source>
        <dbReference type="ARBA" id="ARBA00022603"/>
    </source>
</evidence>
<dbReference type="GO" id="GO:0005737">
    <property type="term" value="C:cytoplasm"/>
    <property type="evidence" value="ECO:0007669"/>
    <property type="project" value="UniProtKB-SubCell"/>
</dbReference>
<comment type="catalytic activity">
    <reaction evidence="6">
        <text>guanosine(2445) in 23S rRNA + S-adenosyl-L-methionine = N(2)-methylguanosine(2445) in 23S rRNA + S-adenosyl-L-homocysteine + H(+)</text>
        <dbReference type="Rhea" id="RHEA:42740"/>
        <dbReference type="Rhea" id="RHEA-COMP:10215"/>
        <dbReference type="Rhea" id="RHEA-COMP:10216"/>
        <dbReference type="ChEBI" id="CHEBI:15378"/>
        <dbReference type="ChEBI" id="CHEBI:57856"/>
        <dbReference type="ChEBI" id="CHEBI:59789"/>
        <dbReference type="ChEBI" id="CHEBI:74269"/>
        <dbReference type="ChEBI" id="CHEBI:74481"/>
        <dbReference type="EC" id="2.1.1.173"/>
    </reaction>
</comment>
<dbReference type="InterPro" id="IPR000241">
    <property type="entry name" value="RlmKL-like_Mtase"/>
</dbReference>
<dbReference type="OrthoDB" id="9809404at2"/>
<dbReference type="HAMAP" id="MF_01858">
    <property type="entry name" value="23SrRNA_methyltr_KL"/>
    <property type="match status" value="1"/>
</dbReference>
<dbReference type="PANTHER" id="PTHR47313:SF1">
    <property type="entry name" value="RIBOSOMAL RNA LARGE SUBUNIT METHYLTRANSFERASE K_L"/>
    <property type="match status" value="1"/>
</dbReference>
<dbReference type="EC" id="2.1.1.264" evidence="6"/>
<dbReference type="CDD" id="cd02440">
    <property type="entry name" value="AdoMet_MTases"/>
    <property type="match status" value="1"/>
</dbReference>
<dbReference type="Gene3D" id="3.40.50.150">
    <property type="entry name" value="Vaccinia Virus protein VP39"/>
    <property type="match status" value="2"/>
</dbReference>
<protein>
    <recommendedName>
        <fullName evidence="6">Ribosomal RNA large subunit methyltransferase K/L</fullName>
    </recommendedName>
    <domain>
        <recommendedName>
            <fullName evidence="6">23S rRNA m2G2445 methyltransferase</fullName>
            <ecNumber evidence="6">2.1.1.173</ecNumber>
        </recommendedName>
        <alternativeName>
            <fullName evidence="6">rRNA (guanine-N(2)-)-methyltransferase RlmL</fullName>
        </alternativeName>
    </domain>
    <domain>
        <recommendedName>
            <fullName evidence="6">23S rRNA m7G2069 methyltransferase</fullName>
            <ecNumber evidence="6">2.1.1.264</ecNumber>
        </recommendedName>
        <alternativeName>
            <fullName evidence="6">rRNA (guanine-N(7)-)-methyltransferase RlmK</fullName>
        </alternativeName>
    </domain>
</protein>
<dbReference type="RefSeq" id="WP_144728025.1">
    <property type="nucleotide sequence ID" value="NZ_CAWOWR010000024.1"/>
</dbReference>
<proteinExistence type="inferred from homology"/>
<dbReference type="Pfam" id="PF02926">
    <property type="entry name" value="THUMP"/>
    <property type="match status" value="1"/>
</dbReference>
<evidence type="ECO:0000256" key="5">
    <source>
        <dbReference type="ARBA" id="ARBA00022691"/>
    </source>
</evidence>
<dbReference type="PANTHER" id="PTHR47313">
    <property type="entry name" value="RIBOSOMAL RNA LARGE SUBUNIT METHYLTRANSFERASE K/L"/>
    <property type="match status" value="1"/>
</dbReference>
<keyword evidence="10" id="KW-1185">Reference proteome</keyword>
<keyword evidence="1 6" id="KW-0963">Cytoplasm</keyword>
<dbReference type="GO" id="GO:0070043">
    <property type="term" value="F:rRNA (guanine-N7-)-methyltransferase activity"/>
    <property type="evidence" value="ECO:0007669"/>
    <property type="project" value="UniProtKB-UniRule"/>
</dbReference>
<evidence type="ECO:0000313" key="10">
    <source>
        <dbReference type="Proteomes" id="UP000319941"/>
    </source>
</evidence>
<dbReference type="CDD" id="cd11715">
    <property type="entry name" value="THUMP_AdoMetMT"/>
    <property type="match status" value="1"/>
</dbReference>
<dbReference type="PROSITE" id="PS51165">
    <property type="entry name" value="THUMP"/>
    <property type="match status" value="1"/>
</dbReference>
<dbReference type="InterPro" id="IPR053943">
    <property type="entry name" value="RlmKL-like_Mtase_CS"/>
</dbReference>
<name>A0A558HFD2_9GAMM</name>
<dbReference type="Gene3D" id="3.30.2130.30">
    <property type="match status" value="1"/>
</dbReference>
<dbReference type="Proteomes" id="UP000319941">
    <property type="component" value="Unassembled WGS sequence"/>
</dbReference>
<dbReference type="PROSITE" id="PS01261">
    <property type="entry name" value="UPF0020"/>
    <property type="match status" value="1"/>
</dbReference>
<dbReference type="Pfam" id="PF22020">
    <property type="entry name" value="RlmL_1st"/>
    <property type="match status" value="1"/>
</dbReference>
<dbReference type="SUPFAM" id="SSF53335">
    <property type="entry name" value="S-adenosyl-L-methionine-dependent methyltransferases"/>
    <property type="match status" value="2"/>
</dbReference>
<keyword evidence="7" id="KW-0694">RNA-binding</keyword>
<dbReference type="EC" id="2.1.1.173" evidence="6"/>
<evidence type="ECO:0000256" key="1">
    <source>
        <dbReference type="ARBA" id="ARBA00022490"/>
    </source>
</evidence>
<dbReference type="GO" id="GO:0052915">
    <property type="term" value="F:23S rRNA (guanine(2445)-N(2))-methyltransferase activity"/>
    <property type="evidence" value="ECO:0007669"/>
    <property type="project" value="UniProtKB-UniRule"/>
</dbReference>